<protein>
    <submittedName>
        <fullName evidence="2">Uncharacterized protein</fullName>
    </submittedName>
</protein>
<sequence length="463" mass="53115">MYIIHLVDLDTQNEIRLEDKGVHLILRSSAHNKLKKRSVISAQSLRNSIHTDRISEQQNYSKTKARRFESALPTFLLYRHVMLNSNYLDKYYKGDFEICWGSTYIKISELPNTEYHGSMDHRHYTSYNMADIIMELHSYNLCKKIHSVNSNSKSNNEWKPLASIHCIKLNVHALHIINSRKNNYIDVIHIHNQQPENIQPNGLSVEYKNRFGNSNKCNLGFILNKYSIKNIHVEYCSLRSIITPVYVQEYLRLATLNRTEHYQSICLRNYYLNLFQKHDKYQQICNSVKDVLEGRMNYKIDEIINMTNPNPLHLFVCKSLITFTLCTAPNGPNSCHNTFSSVSGAKLYTNMHQPDPFIELPGNMEFANRSPANGTALLLLGLLANFTVIDSVEPLGTKKRDSDRASRVRRVCAGESTKTSGRPRASERRRECGKSETRLTSTCAAASSSSSSTYNIIRAYTSI</sequence>
<evidence type="ECO:0000313" key="2">
    <source>
        <dbReference type="EMBL" id="KAE9525222.1"/>
    </source>
</evidence>
<gene>
    <name evidence="2" type="ORF">AGLY_014290</name>
</gene>
<accession>A0A6G0T3Y2</accession>
<organism evidence="2 3">
    <name type="scientific">Aphis glycines</name>
    <name type="common">Soybean aphid</name>
    <dbReference type="NCBI Taxonomy" id="307491"/>
    <lineage>
        <taxon>Eukaryota</taxon>
        <taxon>Metazoa</taxon>
        <taxon>Ecdysozoa</taxon>
        <taxon>Arthropoda</taxon>
        <taxon>Hexapoda</taxon>
        <taxon>Insecta</taxon>
        <taxon>Pterygota</taxon>
        <taxon>Neoptera</taxon>
        <taxon>Paraneoptera</taxon>
        <taxon>Hemiptera</taxon>
        <taxon>Sternorrhyncha</taxon>
        <taxon>Aphidomorpha</taxon>
        <taxon>Aphidoidea</taxon>
        <taxon>Aphididae</taxon>
        <taxon>Aphidini</taxon>
        <taxon>Aphis</taxon>
        <taxon>Aphis</taxon>
    </lineage>
</organism>
<name>A0A6G0T3Y2_APHGL</name>
<dbReference type="AlphaFoldDB" id="A0A6G0T3Y2"/>
<feature type="compositionally biased region" description="Basic and acidic residues" evidence="1">
    <location>
        <begin position="424"/>
        <end position="433"/>
    </location>
</feature>
<dbReference type="OrthoDB" id="10646745at2759"/>
<dbReference type="Proteomes" id="UP000475862">
    <property type="component" value="Unassembled WGS sequence"/>
</dbReference>
<feature type="region of interest" description="Disordered" evidence="1">
    <location>
        <begin position="413"/>
        <end position="433"/>
    </location>
</feature>
<reference evidence="2 3" key="1">
    <citation type="submission" date="2019-08" db="EMBL/GenBank/DDBJ databases">
        <title>The genome of the soybean aphid Biotype 1, its phylome, world population structure and adaptation to the North American continent.</title>
        <authorList>
            <person name="Giordano R."/>
            <person name="Donthu R.K."/>
            <person name="Hernandez A.G."/>
            <person name="Wright C.L."/>
            <person name="Zimin A.V."/>
        </authorList>
    </citation>
    <scope>NUCLEOTIDE SEQUENCE [LARGE SCALE GENOMIC DNA]</scope>
    <source>
        <tissue evidence="2">Whole aphids</tissue>
    </source>
</reference>
<proteinExistence type="predicted"/>
<evidence type="ECO:0000256" key="1">
    <source>
        <dbReference type="SAM" id="MobiDB-lite"/>
    </source>
</evidence>
<comment type="caution">
    <text evidence="2">The sequence shown here is derived from an EMBL/GenBank/DDBJ whole genome shotgun (WGS) entry which is preliminary data.</text>
</comment>
<keyword evidence="3" id="KW-1185">Reference proteome</keyword>
<evidence type="ECO:0000313" key="3">
    <source>
        <dbReference type="Proteomes" id="UP000475862"/>
    </source>
</evidence>
<dbReference type="EMBL" id="VYZN01000061">
    <property type="protein sequence ID" value="KAE9525222.1"/>
    <property type="molecule type" value="Genomic_DNA"/>
</dbReference>